<dbReference type="Proteomes" id="UP000054477">
    <property type="component" value="Unassembled WGS sequence"/>
</dbReference>
<accession>A0A0C9X076</accession>
<keyword evidence="2" id="KW-1185">Reference proteome</keyword>
<name>A0A0C9X076_9AGAR</name>
<gene>
    <name evidence="1" type="ORF">K443DRAFT_683541</name>
</gene>
<reference evidence="1 2" key="1">
    <citation type="submission" date="2014-04" db="EMBL/GenBank/DDBJ databases">
        <authorList>
            <consortium name="DOE Joint Genome Institute"/>
            <person name="Kuo A."/>
            <person name="Kohler A."/>
            <person name="Nagy L.G."/>
            <person name="Floudas D."/>
            <person name="Copeland A."/>
            <person name="Barry K.W."/>
            <person name="Cichocki N."/>
            <person name="Veneault-Fourrey C."/>
            <person name="LaButti K."/>
            <person name="Lindquist E.A."/>
            <person name="Lipzen A."/>
            <person name="Lundell T."/>
            <person name="Morin E."/>
            <person name="Murat C."/>
            <person name="Sun H."/>
            <person name="Tunlid A."/>
            <person name="Henrissat B."/>
            <person name="Grigoriev I.V."/>
            <person name="Hibbett D.S."/>
            <person name="Martin F."/>
            <person name="Nordberg H.P."/>
            <person name="Cantor M.N."/>
            <person name="Hua S.X."/>
        </authorList>
    </citation>
    <scope>NUCLEOTIDE SEQUENCE [LARGE SCALE GENOMIC DNA]</scope>
    <source>
        <strain evidence="1 2">LaAM-08-1</strain>
    </source>
</reference>
<evidence type="ECO:0000313" key="1">
    <source>
        <dbReference type="EMBL" id="KIJ94703.1"/>
    </source>
</evidence>
<evidence type="ECO:0000313" key="2">
    <source>
        <dbReference type="Proteomes" id="UP000054477"/>
    </source>
</evidence>
<dbReference type="EMBL" id="KN838781">
    <property type="protein sequence ID" value="KIJ94703.1"/>
    <property type="molecule type" value="Genomic_DNA"/>
</dbReference>
<sequence length="64" mass="7037">MEGRLASGPSPSHPDLFLIHYFSAMMKSLKTNGGFVNLEHDGGEEEEALSEPAEDSYEQVKVII</sequence>
<proteinExistence type="predicted"/>
<protein>
    <submittedName>
        <fullName evidence="1">Uncharacterized protein</fullName>
    </submittedName>
</protein>
<reference evidence="2" key="2">
    <citation type="submission" date="2015-01" db="EMBL/GenBank/DDBJ databases">
        <title>Evolutionary Origins and Diversification of the Mycorrhizal Mutualists.</title>
        <authorList>
            <consortium name="DOE Joint Genome Institute"/>
            <consortium name="Mycorrhizal Genomics Consortium"/>
            <person name="Kohler A."/>
            <person name="Kuo A."/>
            <person name="Nagy L.G."/>
            <person name="Floudas D."/>
            <person name="Copeland A."/>
            <person name="Barry K.W."/>
            <person name="Cichocki N."/>
            <person name="Veneault-Fourrey C."/>
            <person name="LaButti K."/>
            <person name="Lindquist E.A."/>
            <person name="Lipzen A."/>
            <person name="Lundell T."/>
            <person name="Morin E."/>
            <person name="Murat C."/>
            <person name="Riley R."/>
            <person name="Ohm R."/>
            <person name="Sun H."/>
            <person name="Tunlid A."/>
            <person name="Henrissat B."/>
            <person name="Grigoriev I.V."/>
            <person name="Hibbett D.S."/>
            <person name="Martin F."/>
        </authorList>
    </citation>
    <scope>NUCLEOTIDE SEQUENCE [LARGE SCALE GENOMIC DNA]</scope>
    <source>
        <strain evidence="2">LaAM-08-1</strain>
    </source>
</reference>
<dbReference type="HOGENOM" id="CLU_2868001_0_0_1"/>
<dbReference type="AlphaFoldDB" id="A0A0C9X076"/>
<organism evidence="1 2">
    <name type="scientific">Laccaria amethystina LaAM-08-1</name>
    <dbReference type="NCBI Taxonomy" id="1095629"/>
    <lineage>
        <taxon>Eukaryota</taxon>
        <taxon>Fungi</taxon>
        <taxon>Dikarya</taxon>
        <taxon>Basidiomycota</taxon>
        <taxon>Agaricomycotina</taxon>
        <taxon>Agaricomycetes</taxon>
        <taxon>Agaricomycetidae</taxon>
        <taxon>Agaricales</taxon>
        <taxon>Agaricineae</taxon>
        <taxon>Hydnangiaceae</taxon>
        <taxon>Laccaria</taxon>
    </lineage>
</organism>